<comment type="caution">
    <text evidence="1">The sequence shown here is derived from an EMBL/GenBank/DDBJ whole genome shotgun (WGS) entry which is preliminary data.</text>
</comment>
<name>A0ABV3GI33_MICGL</name>
<evidence type="ECO:0000313" key="2">
    <source>
        <dbReference type="Proteomes" id="UP001551675"/>
    </source>
</evidence>
<dbReference type="RefSeq" id="WP_358135060.1">
    <property type="nucleotide sequence ID" value="NZ_JBFALK010000011.1"/>
</dbReference>
<organism evidence="1 2">
    <name type="scientific">Microtetraspora glauca</name>
    <dbReference type="NCBI Taxonomy" id="1996"/>
    <lineage>
        <taxon>Bacteria</taxon>
        <taxon>Bacillati</taxon>
        <taxon>Actinomycetota</taxon>
        <taxon>Actinomycetes</taxon>
        <taxon>Streptosporangiales</taxon>
        <taxon>Streptosporangiaceae</taxon>
        <taxon>Microtetraspora</taxon>
    </lineage>
</organism>
<dbReference type="EMBL" id="JBFALK010000011">
    <property type="protein sequence ID" value="MEV0971101.1"/>
    <property type="molecule type" value="Genomic_DNA"/>
</dbReference>
<reference evidence="1 2" key="1">
    <citation type="submission" date="2024-06" db="EMBL/GenBank/DDBJ databases">
        <title>The Natural Products Discovery Center: Release of the First 8490 Sequenced Strains for Exploring Actinobacteria Biosynthetic Diversity.</title>
        <authorList>
            <person name="Kalkreuter E."/>
            <person name="Kautsar S.A."/>
            <person name="Yang D."/>
            <person name="Bader C.D."/>
            <person name="Teijaro C.N."/>
            <person name="Fluegel L."/>
            <person name="Davis C.M."/>
            <person name="Simpson J.R."/>
            <person name="Lauterbach L."/>
            <person name="Steele A.D."/>
            <person name="Gui C."/>
            <person name="Meng S."/>
            <person name="Li G."/>
            <person name="Viehrig K."/>
            <person name="Ye F."/>
            <person name="Su P."/>
            <person name="Kiefer A.F."/>
            <person name="Nichols A."/>
            <person name="Cepeda A.J."/>
            <person name="Yan W."/>
            <person name="Fan B."/>
            <person name="Jiang Y."/>
            <person name="Adhikari A."/>
            <person name="Zheng C.-J."/>
            <person name="Schuster L."/>
            <person name="Cowan T.M."/>
            <person name="Smanski M.J."/>
            <person name="Chevrette M.G."/>
            <person name="De Carvalho L.P.S."/>
            <person name="Shen B."/>
        </authorList>
    </citation>
    <scope>NUCLEOTIDE SEQUENCE [LARGE SCALE GENOMIC DNA]</scope>
    <source>
        <strain evidence="1 2">NPDC050100</strain>
    </source>
</reference>
<sequence length="48" mass="5493">MRFHQFGVDTDAEQAERAKAGRLEFFDRLAEHLAVQDTSSKVSSRPWA</sequence>
<evidence type="ECO:0000313" key="1">
    <source>
        <dbReference type="EMBL" id="MEV0971101.1"/>
    </source>
</evidence>
<keyword evidence="2" id="KW-1185">Reference proteome</keyword>
<dbReference type="Proteomes" id="UP001551675">
    <property type="component" value="Unassembled WGS sequence"/>
</dbReference>
<gene>
    <name evidence="1" type="ORF">AB0I59_20935</name>
</gene>
<accession>A0ABV3GI33</accession>
<protein>
    <submittedName>
        <fullName evidence="1">Uncharacterized protein</fullName>
    </submittedName>
</protein>
<proteinExistence type="predicted"/>